<proteinExistence type="predicted"/>
<name>A0A448WW38_9PLAT</name>
<feature type="region of interest" description="Disordered" evidence="1">
    <location>
        <begin position="75"/>
        <end position="198"/>
    </location>
</feature>
<dbReference type="EMBL" id="CAAALY010052429">
    <property type="protein sequence ID" value="VEL21659.1"/>
    <property type="molecule type" value="Genomic_DNA"/>
</dbReference>
<dbReference type="Proteomes" id="UP000784294">
    <property type="component" value="Unassembled WGS sequence"/>
</dbReference>
<evidence type="ECO:0000313" key="3">
    <source>
        <dbReference type="Proteomes" id="UP000784294"/>
    </source>
</evidence>
<feature type="compositionally biased region" description="Basic and acidic residues" evidence="1">
    <location>
        <begin position="79"/>
        <end position="93"/>
    </location>
</feature>
<reference evidence="2" key="1">
    <citation type="submission" date="2018-11" db="EMBL/GenBank/DDBJ databases">
        <authorList>
            <consortium name="Pathogen Informatics"/>
        </authorList>
    </citation>
    <scope>NUCLEOTIDE SEQUENCE</scope>
</reference>
<evidence type="ECO:0000256" key="1">
    <source>
        <dbReference type="SAM" id="MobiDB-lite"/>
    </source>
</evidence>
<protein>
    <submittedName>
        <fullName evidence="2">Uncharacterized protein</fullName>
    </submittedName>
</protein>
<organism evidence="2 3">
    <name type="scientific">Protopolystoma xenopodis</name>
    <dbReference type="NCBI Taxonomy" id="117903"/>
    <lineage>
        <taxon>Eukaryota</taxon>
        <taxon>Metazoa</taxon>
        <taxon>Spiralia</taxon>
        <taxon>Lophotrochozoa</taxon>
        <taxon>Platyhelminthes</taxon>
        <taxon>Monogenea</taxon>
        <taxon>Polyopisthocotylea</taxon>
        <taxon>Polystomatidea</taxon>
        <taxon>Polystomatidae</taxon>
        <taxon>Protopolystoma</taxon>
    </lineage>
</organism>
<feature type="compositionally biased region" description="Low complexity" evidence="1">
    <location>
        <begin position="107"/>
        <end position="119"/>
    </location>
</feature>
<evidence type="ECO:0000313" key="2">
    <source>
        <dbReference type="EMBL" id="VEL21659.1"/>
    </source>
</evidence>
<dbReference type="AlphaFoldDB" id="A0A448WW38"/>
<keyword evidence="3" id="KW-1185">Reference proteome</keyword>
<sequence length="259" mass="28214">MYMQNLSSLIPINSRIFSLLLQPSCLHACPTGKNQPAPAYVNVAVAAFGYSSGLADWQQFSSYSPSARRLAHVRQMRLQQREHHRQEAGREADEPNETGQVESRSDQSSAVHKSASQSSRLGRMQSVVKSPPPADSFYVSTSGRTEAIVNGSGDMSPGLLDTSNTGSEASEPETDTVVQSRLEAGGNRRNAGRPRLATEQKIEGQLKHGDSPRSDLPAVRVDDQGVITETTRTLRRPNLASQLAKIHADICKLHKISRS</sequence>
<gene>
    <name evidence="2" type="ORF">PXEA_LOCUS15099</name>
</gene>
<comment type="caution">
    <text evidence="2">The sequence shown here is derived from an EMBL/GenBank/DDBJ whole genome shotgun (WGS) entry which is preliminary data.</text>
</comment>
<accession>A0A448WW38</accession>